<evidence type="ECO:0000313" key="3">
    <source>
        <dbReference type="Proteomes" id="UP000268016"/>
    </source>
</evidence>
<gene>
    <name evidence="2" type="ORF">EAT49_09185</name>
</gene>
<keyword evidence="3" id="KW-1185">Reference proteome</keyword>
<evidence type="ECO:0000313" key="2">
    <source>
        <dbReference type="EMBL" id="ROU02502.1"/>
    </source>
</evidence>
<dbReference type="EMBL" id="RDRB01000004">
    <property type="protein sequence ID" value="ROU02502.1"/>
    <property type="molecule type" value="Genomic_DNA"/>
</dbReference>
<dbReference type="InterPro" id="IPR001509">
    <property type="entry name" value="Epimerase_deHydtase"/>
</dbReference>
<dbReference type="InterPro" id="IPR036291">
    <property type="entry name" value="NAD(P)-bd_dom_sf"/>
</dbReference>
<dbReference type="Pfam" id="PF01370">
    <property type="entry name" value="Epimerase"/>
    <property type="match status" value="1"/>
</dbReference>
<organism evidence="2 3">
    <name type="scientific">Histidinibacterium lentulum</name>
    <dbReference type="NCBI Taxonomy" id="2480588"/>
    <lineage>
        <taxon>Bacteria</taxon>
        <taxon>Pseudomonadati</taxon>
        <taxon>Pseudomonadota</taxon>
        <taxon>Alphaproteobacteria</taxon>
        <taxon>Rhodobacterales</taxon>
        <taxon>Paracoccaceae</taxon>
        <taxon>Histidinibacterium</taxon>
    </lineage>
</organism>
<dbReference type="Gene3D" id="3.40.50.720">
    <property type="entry name" value="NAD(P)-binding Rossmann-like Domain"/>
    <property type="match status" value="1"/>
</dbReference>
<dbReference type="Proteomes" id="UP000268016">
    <property type="component" value="Unassembled WGS sequence"/>
</dbReference>
<feature type="domain" description="NAD-dependent epimerase/dehydratase" evidence="1">
    <location>
        <begin position="54"/>
        <end position="133"/>
    </location>
</feature>
<name>A0A3N2R4T3_9RHOB</name>
<protein>
    <submittedName>
        <fullName evidence="2">NAD-dependent epimerase/dehydratase family protein</fullName>
    </submittedName>
</protein>
<dbReference type="AlphaFoldDB" id="A0A3N2R4T3"/>
<dbReference type="SUPFAM" id="SSF51735">
    <property type="entry name" value="NAD(P)-binding Rossmann-fold domains"/>
    <property type="match status" value="1"/>
</dbReference>
<evidence type="ECO:0000259" key="1">
    <source>
        <dbReference type="Pfam" id="PF01370"/>
    </source>
</evidence>
<sequence>MLRRHWAGAPPEGVHLVAQSRRAGEGCLEWDPLDPDPPVRADVVLAFAGVVPAPGADLSLNVALGRGAVETARRIGARRVLLASSSAVYGPGRAVAETAPCRPVNAYGAAKLEMEEAVAGAEVETVCLRIGNVAWADSLLGGMAPGREVLLDRFTDGGGPMRSYIGPRELARVLESLARAEAPLPPLLNVAAPEPVAMEALLEAAGAAWRWQEAPASAVQWVTLDCARLAAVHRFTGGEGSAMALIAEGEGVKDAP</sequence>
<dbReference type="OrthoDB" id="7687386at2"/>
<proteinExistence type="predicted"/>
<accession>A0A3N2R4T3</accession>
<comment type="caution">
    <text evidence="2">The sequence shown here is derived from an EMBL/GenBank/DDBJ whole genome shotgun (WGS) entry which is preliminary data.</text>
</comment>
<reference evidence="2 3" key="1">
    <citation type="submission" date="2018-10" db="EMBL/GenBank/DDBJ databases">
        <title>Histidinibacterium lentulum gen. nov., sp. nov., a marine bacterium from the culture broth of Picochlorum sp. 122.</title>
        <authorList>
            <person name="Wang G."/>
        </authorList>
    </citation>
    <scope>NUCLEOTIDE SEQUENCE [LARGE SCALE GENOMIC DNA]</scope>
    <source>
        <strain evidence="2 3">B17</strain>
    </source>
</reference>